<protein>
    <submittedName>
        <fullName evidence="5">LuxR family transcriptional regulator</fullName>
    </submittedName>
</protein>
<evidence type="ECO:0000313" key="5">
    <source>
        <dbReference type="EMBL" id="OBB89165.1"/>
    </source>
</evidence>
<evidence type="ECO:0000259" key="4">
    <source>
        <dbReference type="PROSITE" id="PS50043"/>
    </source>
</evidence>
<evidence type="ECO:0000256" key="2">
    <source>
        <dbReference type="ARBA" id="ARBA00022840"/>
    </source>
</evidence>
<reference evidence="5 6" key="1">
    <citation type="submission" date="2016-06" db="EMBL/GenBank/DDBJ databases">
        <authorList>
            <person name="Kjaerup R.B."/>
            <person name="Dalgaard T.S."/>
            <person name="Juul-Madsen H.R."/>
        </authorList>
    </citation>
    <scope>NUCLEOTIDE SEQUENCE [LARGE SCALE GENOMIC DNA]</scope>
    <source>
        <strain evidence="5 6">852002-51834_SCH5396731</strain>
    </source>
</reference>
<evidence type="ECO:0000313" key="6">
    <source>
        <dbReference type="Proteomes" id="UP000091914"/>
    </source>
</evidence>
<dbReference type="CDD" id="cd06170">
    <property type="entry name" value="LuxR_C_like"/>
    <property type="match status" value="1"/>
</dbReference>
<evidence type="ECO:0000256" key="3">
    <source>
        <dbReference type="SAM" id="MobiDB-lite"/>
    </source>
</evidence>
<dbReference type="EMBL" id="LZSX01000003">
    <property type="protein sequence ID" value="OBB89165.1"/>
    <property type="molecule type" value="Genomic_DNA"/>
</dbReference>
<dbReference type="PRINTS" id="PR00038">
    <property type="entry name" value="HTHLUXR"/>
</dbReference>
<dbReference type="PROSITE" id="PS50043">
    <property type="entry name" value="HTH_LUXR_2"/>
    <property type="match status" value="1"/>
</dbReference>
<keyword evidence="2" id="KW-0067">ATP-binding</keyword>
<dbReference type="Gene3D" id="1.10.10.10">
    <property type="entry name" value="Winged helix-like DNA-binding domain superfamily/Winged helix DNA-binding domain"/>
    <property type="match status" value="1"/>
</dbReference>
<name>A0A1A0W0S4_9MYCO</name>
<gene>
    <name evidence="5" type="ORF">A5760_22965</name>
</gene>
<dbReference type="PANTHER" id="PTHR16305">
    <property type="entry name" value="TESTICULAR SOLUBLE ADENYLYL CYCLASE"/>
    <property type="match status" value="1"/>
</dbReference>
<accession>A0A1A0W0S4</accession>
<dbReference type="GO" id="GO:0003677">
    <property type="term" value="F:DNA binding"/>
    <property type="evidence" value="ECO:0007669"/>
    <property type="project" value="InterPro"/>
</dbReference>
<comment type="caution">
    <text evidence="5">The sequence shown here is derived from an EMBL/GenBank/DDBJ whole genome shotgun (WGS) entry which is preliminary data.</text>
</comment>
<dbReference type="PANTHER" id="PTHR16305:SF35">
    <property type="entry name" value="TRANSCRIPTIONAL ACTIVATOR DOMAIN"/>
    <property type="match status" value="1"/>
</dbReference>
<dbReference type="InterPro" id="IPR000792">
    <property type="entry name" value="Tscrpt_reg_LuxR_C"/>
</dbReference>
<dbReference type="InterPro" id="IPR036388">
    <property type="entry name" value="WH-like_DNA-bd_sf"/>
</dbReference>
<dbReference type="Proteomes" id="UP000091914">
    <property type="component" value="Unassembled WGS sequence"/>
</dbReference>
<dbReference type="InterPro" id="IPR016032">
    <property type="entry name" value="Sig_transdc_resp-reg_C-effctor"/>
</dbReference>
<proteinExistence type="predicted"/>
<keyword evidence="1" id="KW-0547">Nucleotide-binding</keyword>
<dbReference type="SMART" id="SM00421">
    <property type="entry name" value="HTH_LUXR"/>
    <property type="match status" value="1"/>
</dbReference>
<organism evidence="5 6">
    <name type="scientific">Mycobacterium colombiense</name>
    <dbReference type="NCBI Taxonomy" id="339268"/>
    <lineage>
        <taxon>Bacteria</taxon>
        <taxon>Bacillati</taxon>
        <taxon>Actinomycetota</taxon>
        <taxon>Actinomycetes</taxon>
        <taxon>Mycobacteriales</taxon>
        <taxon>Mycobacteriaceae</taxon>
        <taxon>Mycobacterium</taxon>
        <taxon>Mycobacterium avium complex (MAC)</taxon>
    </lineage>
</organism>
<sequence>MMDYVAEQATGCRLARAAGIESEMELAYAALQQLCAPMLDHLDVLPAPQREALGTAFGLMAGPAPDRFLVGLATLNLISEVAEQQPLVCLVDDLQWLDQASAQALAFVGRRLVVESVAIIFASRAPVPYLSTLATLEVKGLRAGDARALLDAVWTAPIDERVRDQIVIETGGNPLALLELPRGLGMHKLAGGFGLPGSARLTATVEESFRREIQRLPRQTHRLLLLAAAEPLGDPALLWRAAAHLGIGADAAAPAIDAGLAEFGVRVRFRHPLVRSAAYHSAPLHERRAAHQALAEATDPGSDPDRHAWHRAQATEGPDEDVAAELERSADRAQARGGLAAAAAFLERATMLTREPNRQAERALAAAAAHVGAGAFDAALELLTMVEGGPLSEFHRARVDLIRAQLVYVTGRGADAMPLLLKAAKSLEPFDVALSRATYLDALTAGFLAGDLAEGDVLEVARAAQGAPRPSTPQLIDLTVDAFAAHVTDGYVASLPALRRATKAARDATSLSDQLRCLYQVCLTAQSIWDDESTVMLSQRYLEVAREAGALAEIPIAGVVRAIAHVYVGELTAAESLLPELTTLAQELQTVTEAIGTSLWQYVDYVVMLLAAFRGDQTAVTQLTVATTTETTTRGQGGLQTWIAWFIAVLNNGLGRYGEAVAAAQLTGEQTAIAEASDFVAAELVEAAVRTGATHTATEALRRLTSTTTASASDWALGVEARSRALLSDGAEAERLYCEAIDRLERTRMRPELARARLLYGEWLRREGRRTDARTQLHTAHDMFDAMGMRGFAERTRHELVATGVTAHKRTTAARRAQLTPQETQIAELAREGLTNPEIGARLFISAKTVQYHLSKVFTKLNISSRSQLDRVLPSRTPLGLGTSR</sequence>
<dbReference type="Pfam" id="PF00196">
    <property type="entry name" value="GerE"/>
    <property type="match status" value="1"/>
</dbReference>
<dbReference type="GO" id="GO:0006355">
    <property type="term" value="P:regulation of DNA-templated transcription"/>
    <property type="evidence" value="ECO:0007669"/>
    <property type="project" value="InterPro"/>
</dbReference>
<dbReference type="GO" id="GO:0005737">
    <property type="term" value="C:cytoplasm"/>
    <property type="evidence" value="ECO:0007669"/>
    <property type="project" value="TreeGrafter"/>
</dbReference>
<dbReference type="SUPFAM" id="SSF46894">
    <property type="entry name" value="C-terminal effector domain of the bipartite response regulators"/>
    <property type="match status" value="1"/>
</dbReference>
<feature type="region of interest" description="Disordered" evidence="3">
    <location>
        <begin position="286"/>
        <end position="308"/>
    </location>
</feature>
<feature type="domain" description="HTH luxR-type" evidence="4">
    <location>
        <begin position="812"/>
        <end position="877"/>
    </location>
</feature>
<evidence type="ECO:0000256" key="1">
    <source>
        <dbReference type="ARBA" id="ARBA00022741"/>
    </source>
</evidence>
<dbReference type="AlphaFoldDB" id="A0A1A0W0S4"/>
<dbReference type="GO" id="GO:0005524">
    <property type="term" value="F:ATP binding"/>
    <property type="evidence" value="ECO:0007669"/>
    <property type="project" value="UniProtKB-KW"/>
</dbReference>
<dbReference type="GO" id="GO:0004016">
    <property type="term" value="F:adenylate cyclase activity"/>
    <property type="evidence" value="ECO:0007669"/>
    <property type="project" value="TreeGrafter"/>
</dbReference>